<sequence>MPPSPPFLTRALVRSSLPIASLSRHVHRSRVTFTHLDGTPGPLHQAPRHVLSSLWHVQGVLGCGGRRAPGDRWATTGAEEGEEDVVQSLQSAGEANTKRVKEGEGWSKVFECPTCGERFSKWKKLQFHLKTRQHIKRGSYPTWKLVVVMFRNEARAQPEVRGRPGPLTYYLCPLCAYSSRSWARMWEHVGRTGHISRHSYRTQKELQILLRQGPAVLLRPAGTVPFTITSEALAVMWECCKGTAHQDLCDTGCLKGRGRWLEIDMELHQRRLFAEDEYVMLAWVKQVKSGAKQGYFIVKRNRARVPGRGASPGYGCPHCGRAFDKFTRFLKHFKEEGCMSAMGRSSFMTLEEVQYRAMLVSPLSKRALVRQNSIDVAGWNPAWLEDLRPRVQKEQEKHEFVEDQPGFQFVV</sequence>
<dbReference type="AlphaFoldDB" id="L1IUE8"/>
<keyword evidence="1" id="KW-0863">Zinc-finger</keyword>
<feature type="domain" description="C2H2-type" evidence="2">
    <location>
        <begin position="110"/>
        <end position="141"/>
    </location>
</feature>
<keyword evidence="5" id="KW-1185">Reference proteome</keyword>
<feature type="domain" description="C2H2-type" evidence="2">
    <location>
        <begin position="314"/>
        <end position="334"/>
    </location>
</feature>
<dbReference type="Gene3D" id="3.30.160.60">
    <property type="entry name" value="Classic Zinc Finger"/>
    <property type="match status" value="1"/>
</dbReference>
<keyword evidence="1" id="KW-0862">Zinc</keyword>
<evidence type="ECO:0000313" key="3">
    <source>
        <dbReference type="EMBL" id="EKX39871.1"/>
    </source>
</evidence>
<dbReference type="Proteomes" id="UP000011087">
    <property type="component" value="Unassembled WGS sequence"/>
</dbReference>
<dbReference type="EMBL" id="JH993036">
    <property type="protein sequence ID" value="EKX39871.1"/>
    <property type="molecule type" value="Genomic_DNA"/>
</dbReference>
<dbReference type="PROSITE" id="PS00028">
    <property type="entry name" value="ZINC_FINGER_C2H2_1"/>
    <property type="match status" value="1"/>
</dbReference>
<evidence type="ECO:0000313" key="5">
    <source>
        <dbReference type="Proteomes" id="UP000011087"/>
    </source>
</evidence>
<dbReference type="SUPFAM" id="SSF57667">
    <property type="entry name" value="beta-beta-alpha zinc fingers"/>
    <property type="match status" value="1"/>
</dbReference>
<dbReference type="GeneID" id="17296542"/>
<dbReference type="HOGENOM" id="CLU_669885_0_0_1"/>
<dbReference type="SMART" id="SM00355">
    <property type="entry name" value="ZnF_C2H2"/>
    <property type="match status" value="3"/>
</dbReference>
<dbReference type="PROSITE" id="PS50157">
    <property type="entry name" value="ZINC_FINGER_C2H2_2"/>
    <property type="match status" value="2"/>
</dbReference>
<evidence type="ECO:0000259" key="2">
    <source>
        <dbReference type="PROSITE" id="PS50157"/>
    </source>
</evidence>
<dbReference type="RefSeq" id="XP_005826851.1">
    <property type="nucleotide sequence ID" value="XM_005826794.1"/>
</dbReference>
<accession>L1IUE8</accession>
<evidence type="ECO:0000313" key="4">
    <source>
        <dbReference type="EnsemblProtists" id="EKX39871"/>
    </source>
</evidence>
<organism evidence="3">
    <name type="scientific">Guillardia theta (strain CCMP2712)</name>
    <name type="common">Cryptophyte</name>
    <dbReference type="NCBI Taxonomy" id="905079"/>
    <lineage>
        <taxon>Eukaryota</taxon>
        <taxon>Cryptophyceae</taxon>
        <taxon>Pyrenomonadales</taxon>
        <taxon>Geminigeraceae</taxon>
        <taxon>Guillardia</taxon>
    </lineage>
</organism>
<dbReference type="OrthoDB" id="10653249at2759"/>
<gene>
    <name evidence="3" type="ORF">GUITHDRAFT_143245</name>
</gene>
<proteinExistence type="predicted"/>
<name>L1IUE8_GUITC</name>
<keyword evidence="1" id="KW-0479">Metal-binding</keyword>
<dbReference type="PaxDb" id="55529-EKX39871"/>
<dbReference type="InterPro" id="IPR013087">
    <property type="entry name" value="Znf_C2H2_type"/>
</dbReference>
<reference evidence="3 5" key="1">
    <citation type="journal article" date="2012" name="Nature">
        <title>Algal genomes reveal evolutionary mosaicism and the fate of nucleomorphs.</title>
        <authorList>
            <consortium name="DOE Joint Genome Institute"/>
            <person name="Curtis B.A."/>
            <person name="Tanifuji G."/>
            <person name="Burki F."/>
            <person name="Gruber A."/>
            <person name="Irimia M."/>
            <person name="Maruyama S."/>
            <person name="Arias M.C."/>
            <person name="Ball S.G."/>
            <person name="Gile G.H."/>
            <person name="Hirakawa Y."/>
            <person name="Hopkins J.F."/>
            <person name="Kuo A."/>
            <person name="Rensing S.A."/>
            <person name="Schmutz J."/>
            <person name="Symeonidi A."/>
            <person name="Elias M."/>
            <person name="Eveleigh R.J."/>
            <person name="Herman E.K."/>
            <person name="Klute M.J."/>
            <person name="Nakayama T."/>
            <person name="Obornik M."/>
            <person name="Reyes-Prieto A."/>
            <person name="Armbrust E.V."/>
            <person name="Aves S.J."/>
            <person name="Beiko R.G."/>
            <person name="Coutinho P."/>
            <person name="Dacks J.B."/>
            <person name="Durnford D.G."/>
            <person name="Fast N.M."/>
            <person name="Green B.R."/>
            <person name="Grisdale C.J."/>
            <person name="Hempel F."/>
            <person name="Henrissat B."/>
            <person name="Hoppner M.P."/>
            <person name="Ishida K."/>
            <person name="Kim E."/>
            <person name="Koreny L."/>
            <person name="Kroth P.G."/>
            <person name="Liu Y."/>
            <person name="Malik S.B."/>
            <person name="Maier U.G."/>
            <person name="McRose D."/>
            <person name="Mock T."/>
            <person name="Neilson J.A."/>
            <person name="Onodera N.T."/>
            <person name="Poole A.M."/>
            <person name="Pritham E.J."/>
            <person name="Richards T.A."/>
            <person name="Rocap G."/>
            <person name="Roy S.W."/>
            <person name="Sarai C."/>
            <person name="Schaack S."/>
            <person name="Shirato S."/>
            <person name="Slamovits C.H."/>
            <person name="Spencer D.F."/>
            <person name="Suzuki S."/>
            <person name="Worden A.Z."/>
            <person name="Zauner S."/>
            <person name="Barry K."/>
            <person name="Bell C."/>
            <person name="Bharti A.K."/>
            <person name="Crow J.A."/>
            <person name="Grimwood J."/>
            <person name="Kramer R."/>
            <person name="Lindquist E."/>
            <person name="Lucas S."/>
            <person name="Salamov A."/>
            <person name="McFadden G.I."/>
            <person name="Lane C.E."/>
            <person name="Keeling P.J."/>
            <person name="Gray M.W."/>
            <person name="Grigoriev I.V."/>
            <person name="Archibald J.M."/>
        </authorList>
    </citation>
    <scope>NUCLEOTIDE SEQUENCE</scope>
    <source>
        <strain evidence="3 5">CCMP2712</strain>
    </source>
</reference>
<dbReference type="KEGG" id="gtt:GUITHDRAFT_143245"/>
<dbReference type="InterPro" id="IPR036236">
    <property type="entry name" value="Znf_C2H2_sf"/>
</dbReference>
<reference evidence="5" key="2">
    <citation type="submission" date="2012-11" db="EMBL/GenBank/DDBJ databases">
        <authorList>
            <person name="Kuo A."/>
            <person name="Curtis B.A."/>
            <person name="Tanifuji G."/>
            <person name="Burki F."/>
            <person name="Gruber A."/>
            <person name="Irimia M."/>
            <person name="Maruyama S."/>
            <person name="Arias M.C."/>
            <person name="Ball S.G."/>
            <person name="Gile G.H."/>
            <person name="Hirakawa Y."/>
            <person name="Hopkins J.F."/>
            <person name="Rensing S.A."/>
            <person name="Schmutz J."/>
            <person name="Symeonidi A."/>
            <person name="Elias M."/>
            <person name="Eveleigh R.J."/>
            <person name="Herman E.K."/>
            <person name="Klute M.J."/>
            <person name="Nakayama T."/>
            <person name="Obornik M."/>
            <person name="Reyes-Prieto A."/>
            <person name="Armbrust E.V."/>
            <person name="Aves S.J."/>
            <person name="Beiko R.G."/>
            <person name="Coutinho P."/>
            <person name="Dacks J.B."/>
            <person name="Durnford D.G."/>
            <person name="Fast N.M."/>
            <person name="Green B.R."/>
            <person name="Grisdale C."/>
            <person name="Hempe F."/>
            <person name="Henrissat B."/>
            <person name="Hoppner M.P."/>
            <person name="Ishida K.-I."/>
            <person name="Kim E."/>
            <person name="Koreny L."/>
            <person name="Kroth P.G."/>
            <person name="Liu Y."/>
            <person name="Malik S.-B."/>
            <person name="Maier U.G."/>
            <person name="McRose D."/>
            <person name="Mock T."/>
            <person name="Neilson J.A."/>
            <person name="Onodera N.T."/>
            <person name="Poole A.M."/>
            <person name="Pritham E.J."/>
            <person name="Richards T.A."/>
            <person name="Rocap G."/>
            <person name="Roy S.W."/>
            <person name="Sarai C."/>
            <person name="Schaack S."/>
            <person name="Shirato S."/>
            <person name="Slamovits C.H."/>
            <person name="Spencer D.F."/>
            <person name="Suzuki S."/>
            <person name="Worden A.Z."/>
            <person name="Zauner S."/>
            <person name="Barry K."/>
            <person name="Bell C."/>
            <person name="Bharti A.K."/>
            <person name="Crow J.A."/>
            <person name="Grimwood J."/>
            <person name="Kramer R."/>
            <person name="Lindquist E."/>
            <person name="Lucas S."/>
            <person name="Salamov A."/>
            <person name="McFadden G.I."/>
            <person name="Lane C.E."/>
            <person name="Keeling P.J."/>
            <person name="Gray M.W."/>
            <person name="Grigoriev I.V."/>
            <person name="Archibald J.M."/>
        </authorList>
    </citation>
    <scope>NUCLEOTIDE SEQUENCE</scope>
    <source>
        <strain evidence="5">CCMP2712</strain>
    </source>
</reference>
<evidence type="ECO:0000256" key="1">
    <source>
        <dbReference type="PROSITE-ProRule" id="PRU00042"/>
    </source>
</evidence>
<protein>
    <recommendedName>
        <fullName evidence="2">C2H2-type domain-containing protein</fullName>
    </recommendedName>
</protein>
<dbReference type="EnsemblProtists" id="EKX39871">
    <property type="protein sequence ID" value="EKX39871"/>
    <property type="gene ID" value="GUITHDRAFT_143245"/>
</dbReference>
<dbReference type="GO" id="GO:0008270">
    <property type="term" value="F:zinc ion binding"/>
    <property type="evidence" value="ECO:0007669"/>
    <property type="project" value="UniProtKB-KW"/>
</dbReference>
<reference evidence="4" key="3">
    <citation type="submission" date="2016-03" db="UniProtKB">
        <authorList>
            <consortium name="EnsemblProtists"/>
        </authorList>
    </citation>
    <scope>IDENTIFICATION</scope>
</reference>